<keyword evidence="5 8" id="KW-0472">Membrane</keyword>
<name>A0AAV2U086_CALDB</name>
<dbReference type="AlphaFoldDB" id="A0AAV2U086"/>
<evidence type="ECO:0000256" key="4">
    <source>
        <dbReference type="ARBA" id="ARBA00022989"/>
    </source>
</evidence>
<dbReference type="GO" id="GO:0005886">
    <property type="term" value="C:plasma membrane"/>
    <property type="evidence" value="ECO:0007669"/>
    <property type="project" value="UniProtKB-SubCell"/>
</dbReference>
<evidence type="ECO:0000256" key="6">
    <source>
        <dbReference type="ARBA" id="ARBA00025718"/>
    </source>
</evidence>
<feature type="transmembrane region" description="Helical" evidence="8">
    <location>
        <begin position="398"/>
        <end position="423"/>
    </location>
</feature>
<feature type="region of interest" description="Disordered" evidence="7">
    <location>
        <begin position="479"/>
        <end position="503"/>
    </location>
</feature>
<evidence type="ECO:0000256" key="5">
    <source>
        <dbReference type="ARBA" id="ARBA00023136"/>
    </source>
</evidence>
<proteinExistence type="inferred from homology"/>
<evidence type="ECO:0008006" key="11">
    <source>
        <dbReference type="Google" id="ProtNLM"/>
    </source>
</evidence>
<feature type="region of interest" description="Disordered" evidence="7">
    <location>
        <begin position="175"/>
        <end position="200"/>
    </location>
</feature>
<dbReference type="Pfam" id="PF06638">
    <property type="entry name" value="Strabismus"/>
    <property type="match status" value="2"/>
</dbReference>
<keyword evidence="3 8" id="KW-0812">Transmembrane</keyword>
<comment type="caution">
    <text evidence="9">The sequence shown here is derived from an EMBL/GenBank/DDBJ whole genome shotgun (WGS) entry which is preliminary data.</text>
</comment>
<evidence type="ECO:0000256" key="7">
    <source>
        <dbReference type="SAM" id="MobiDB-lite"/>
    </source>
</evidence>
<sequence>MDVESVRSGRSERSDRSRKSKRVPMSFQGQDAQQKLLQARTNLVNPPCDPALPSVADLSGRSATPSNVSSQAPIIQQRQHAPPYTMYNWLPPPGMPMSPNFSNYPQHTPYSPIGWPTQQMVPLTYPQPLGPPTFPGQPMSLPNQQQPQIPQPMQPVQQHFIPQTAQHPLCPSSLPNTNPPSQINNATVQQPQPTEPYRSEQQFEPHLSTHDDTAWVEDATAVTGATSETGLSGGDNLSRFGARYGLAASLSMQQSGGGCGISGAAAALIRAESDDVNFFSCAHTLGMLASAFVAITALVSPVLMLLIPHFPMAIGWTTEACKPTCEGHLIGISVKMALLSLATWVLSSPCRPFCAGGTAILPRVRLCRTLFLCLVFVVLFSFWLFYTVRVIQPKEAEYLSIVLFADSLTDTLLFLHFAGIGLLELRKIRHRYAIHIVRSPDGLSKTLKCGEMSLQRAALEVLQFYMVEFMAYTPGQSVGGNGGGSKRARRGVCSGDQASGAGGGGSKYKFYDVDSGGSVMDKNGSGAGYTMGQTNNNNGGGAVPSASARLYEELELEKRTRKRRMRLLLAVEEAFTHVRRLATETCVGGSAQAMVPLNPQGNGLAFKNKYNAGKSLDPYEAAQAVFPTLIRPLQKYMRVTRQQARHPVDMVIDHLALCLAYGLSPQAFLERFNPAAATPQLDAAAAASAIMTAKRDKKQQQQQQQQQAQSGQNGPPSNSVNSLLPKHVYPGGQQSWSIVADRALSRSLADGAIFQLRRGSEISLLCTVRRLPLIRLIEEVLEPLEAGRFALNTENAV</sequence>
<feature type="transmembrane region" description="Helical" evidence="8">
    <location>
        <begin position="285"/>
        <end position="307"/>
    </location>
</feature>
<feature type="compositionally biased region" description="Polar residues" evidence="7">
    <location>
        <begin position="175"/>
        <end position="192"/>
    </location>
</feature>
<reference evidence="9" key="1">
    <citation type="submission" date="2024-06" db="EMBL/GenBank/DDBJ databases">
        <authorList>
            <person name="Liu X."/>
            <person name="Lenzi L."/>
            <person name="Haldenby T S."/>
            <person name="Uol C."/>
        </authorList>
    </citation>
    <scope>NUCLEOTIDE SEQUENCE</scope>
</reference>
<keyword evidence="4 8" id="KW-1133">Transmembrane helix</keyword>
<feature type="compositionally biased region" description="Low complexity" evidence="7">
    <location>
        <begin position="700"/>
        <end position="709"/>
    </location>
</feature>
<organism evidence="9 10">
    <name type="scientific">Calicophoron daubneyi</name>
    <name type="common">Rumen fluke</name>
    <name type="synonym">Paramphistomum daubneyi</name>
    <dbReference type="NCBI Taxonomy" id="300641"/>
    <lineage>
        <taxon>Eukaryota</taxon>
        <taxon>Metazoa</taxon>
        <taxon>Spiralia</taxon>
        <taxon>Lophotrochozoa</taxon>
        <taxon>Platyhelminthes</taxon>
        <taxon>Trematoda</taxon>
        <taxon>Digenea</taxon>
        <taxon>Plagiorchiida</taxon>
        <taxon>Pronocephalata</taxon>
        <taxon>Paramphistomoidea</taxon>
        <taxon>Paramphistomidae</taxon>
        <taxon>Calicophoron</taxon>
    </lineage>
</organism>
<feature type="region of interest" description="Disordered" evidence="7">
    <location>
        <begin position="1"/>
        <end position="31"/>
    </location>
</feature>
<feature type="compositionally biased region" description="Polar residues" evidence="7">
    <location>
        <begin position="710"/>
        <end position="722"/>
    </location>
</feature>
<feature type="transmembrane region" description="Helical" evidence="8">
    <location>
        <begin position="327"/>
        <end position="346"/>
    </location>
</feature>
<evidence type="ECO:0000256" key="2">
    <source>
        <dbReference type="ARBA" id="ARBA00022475"/>
    </source>
</evidence>
<feature type="transmembrane region" description="Helical" evidence="8">
    <location>
        <begin position="366"/>
        <end position="386"/>
    </location>
</feature>
<dbReference type="PANTHER" id="PTHR20886">
    <property type="entry name" value="VANG-LIKE PROTEIN"/>
    <property type="match status" value="1"/>
</dbReference>
<dbReference type="InterPro" id="IPR009539">
    <property type="entry name" value="VANGL"/>
</dbReference>
<comment type="similarity">
    <text evidence="6">Belongs to the Vang family.</text>
</comment>
<accession>A0AAV2U086</accession>
<evidence type="ECO:0000256" key="1">
    <source>
        <dbReference type="ARBA" id="ARBA00004651"/>
    </source>
</evidence>
<feature type="region of interest" description="Disordered" evidence="7">
    <location>
        <begin position="688"/>
        <end position="725"/>
    </location>
</feature>
<dbReference type="EMBL" id="CAXLJL010000933">
    <property type="protein sequence ID" value="CAL5141841.1"/>
    <property type="molecule type" value="Genomic_DNA"/>
</dbReference>
<gene>
    <name evidence="9" type="ORF">CDAUBV1_LOCUS17145</name>
</gene>
<keyword evidence="2" id="KW-1003">Cell membrane</keyword>
<evidence type="ECO:0000313" key="9">
    <source>
        <dbReference type="EMBL" id="CAL5141841.1"/>
    </source>
</evidence>
<protein>
    <recommendedName>
        <fullName evidence="11">Vang-like protein</fullName>
    </recommendedName>
</protein>
<evidence type="ECO:0000313" key="10">
    <source>
        <dbReference type="Proteomes" id="UP001497525"/>
    </source>
</evidence>
<evidence type="ECO:0000256" key="3">
    <source>
        <dbReference type="ARBA" id="ARBA00022692"/>
    </source>
</evidence>
<comment type="subcellular location">
    <subcellularLocation>
        <location evidence="1">Cell membrane</location>
        <topology evidence="1">Multi-pass membrane protein</topology>
    </subcellularLocation>
</comment>
<dbReference type="Proteomes" id="UP001497525">
    <property type="component" value="Unassembled WGS sequence"/>
</dbReference>
<feature type="compositionally biased region" description="Basic and acidic residues" evidence="7">
    <location>
        <begin position="1"/>
        <end position="17"/>
    </location>
</feature>
<evidence type="ECO:0000256" key="8">
    <source>
        <dbReference type="SAM" id="Phobius"/>
    </source>
</evidence>